<reference evidence="2" key="1">
    <citation type="journal article" date="2020" name="J. Eukaryot. Microbiol.">
        <title>De novo Sequencing, Assembly and Annotation of the Transcriptome for the Free-Living Testate Amoeba Arcella intermedia.</title>
        <authorList>
            <person name="Ribeiro G.M."/>
            <person name="Porfirio-Sousa A.L."/>
            <person name="Maurer-Alcala X.X."/>
            <person name="Katz L.A."/>
            <person name="Lahr D.J.G."/>
        </authorList>
    </citation>
    <scope>NUCLEOTIDE SEQUENCE</scope>
</reference>
<feature type="domain" description="PCIF1 WW" evidence="1">
    <location>
        <begin position="265"/>
        <end position="435"/>
    </location>
</feature>
<sequence length="495" mass="57097">MSDLYDPAYRPPGQALPIWNFEIEPTNIQYKNSPLPREPPLPEVEYERAQIIAKLRLSFKDLCLSKLKKEAPRESFNRWLFAQLTATERKDAFLPDPEKATATPVLKSEIQNGLPAPAYVPWSVRKNADQIIRAMNNYLTAAQRYIKFSMDFPNKKDILETIKNRVEEAKAKHASDPQELLKGIKNLHSEVWTLMEPTLQPKIDELMQELASQAHQSINLLEDIYQEQKKRDHTRSGVSLLRTNQGYLIKYKTDALFLTELHLKKLRTLYVMNTPEDSACGLFLERLYILLRRYQTFFGPDESGGTMHAASPENVFNALNVKLGVQQENFASPLNCFFKRFNSAFPDTDVYFGSLGSFFNFEPTTGSFETGPPYTEEIITAMAEHLEHLLSSSSEPLSFVVFVPDWRDPLTPGLHMMEQSRYLVTDFVLEGNKSYVYVVGKQHEEKERYFSLPIDTHLYFMQNEAGRVKFPLEIDGNVAELERECYKQREHPTNT</sequence>
<protein>
    <recommendedName>
        <fullName evidence="1">PCIF1 WW domain-containing protein</fullName>
    </recommendedName>
</protein>
<dbReference type="PANTHER" id="PTHR21727">
    <property type="entry name" value="PHOSPHORYLATED CTD INTERACTING FACTOR 1"/>
    <property type="match status" value="1"/>
</dbReference>
<dbReference type="PANTHER" id="PTHR21727:SF0">
    <property type="entry name" value="MRNA (2'-O-METHYLADENOSINE-N(6)-)-METHYLTRANSFERASE"/>
    <property type="match status" value="1"/>
</dbReference>
<evidence type="ECO:0000259" key="1">
    <source>
        <dbReference type="Pfam" id="PF12237"/>
    </source>
</evidence>
<proteinExistence type="predicted"/>
<accession>A0A6B2L188</accession>
<dbReference type="EMBL" id="GIBP01001773">
    <property type="protein sequence ID" value="NDV30742.1"/>
    <property type="molecule type" value="Transcribed_RNA"/>
</dbReference>
<dbReference type="GO" id="GO:0099122">
    <property type="term" value="F:RNA polymerase II C-terminal domain binding"/>
    <property type="evidence" value="ECO:0007669"/>
    <property type="project" value="InterPro"/>
</dbReference>
<dbReference type="InterPro" id="IPR022035">
    <property type="entry name" value="PCIF1_WW"/>
</dbReference>
<dbReference type="AlphaFoldDB" id="A0A6B2L188"/>
<dbReference type="Pfam" id="PF12237">
    <property type="entry name" value="PCIF1_WW"/>
    <property type="match status" value="1"/>
</dbReference>
<evidence type="ECO:0000313" key="2">
    <source>
        <dbReference type="EMBL" id="NDV30742.1"/>
    </source>
</evidence>
<name>A0A6B2L188_9EUKA</name>
<dbReference type="GO" id="GO:0005634">
    <property type="term" value="C:nucleus"/>
    <property type="evidence" value="ECO:0007669"/>
    <property type="project" value="TreeGrafter"/>
</dbReference>
<dbReference type="InterPro" id="IPR039881">
    <property type="entry name" value="PCIF1-like"/>
</dbReference>
<organism evidence="2">
    <name type="scientific">Arcella intermedia</name>
    <dbReference type="NCBI Taxonomy" id="1963864"/>
    <lineage>
        <taxon>Eukaryota</taxon>
        <taxon>Amoebozoa</taxon>
        <taxon>Tubulinea</taxon>
        <taxon>Elardia</taxon>
        <taxon>Arcellinida</taxon>
        <taxon>Sphaerothecina</taxon>
        <taxon>Arcellidae</taxon>
        <taxon>Arcella</taxon>
    </lineage>
</organism>
<dbReference type="GO" id="GO:0016422">
    <property type="term" value="F:mRNA (2'-O-methyladenosine-N6-)-methyltransferase activity"/>
    <property type="evidence" value="ECO:0007669"/>
    <property type="project" value="InterPro"/>
</dbReference>